<organism evidence="13 14">
    <name type="scientific">Penstemon smallii</name>
    <dbReference type="NCBI Taxonomy" id="265156"/>
    <lineage>
        <taxon>Eukaryota</taxon>
        <taxon>Viridiplantae</taxon>
        <taxon>Streptophyta</taxon>
        <taxon>Embryophyta</taxon>
        <taxon>Tracheophyta</taxon>
        <taxon>Spermatophyta</taxon>
        <taxon>Magnoliopsida</taxon>
        <taxon>eudicotyledons</taxon>
        <taxon>Gunneridae</taxon>
        <taxon>Pentapetalae</taxon>
        <taxon>asterids</taxon>
        <taxon>lamiids</taxon>
        <taxon>Lamiales</taxon>
        <taxon>Plantaginaceae</taxon>
        <taxon>Cheloneae</taxon>
        <taxon>Penstemon</taxon>
    </lineage>
</organism>
<dbReference type="Proteomes" id="UP001634393">
    <property type="component" value="Unassembled WGS sequence"/>
</dbReference>
<evidence type="ECO:0000256" key="5">
    <source>
        <dbReference type="ARBA" id="ARBA00022679"/>
    </source>
</evidence>
<dbReference type="Pfam" id="PF06974">
    <property type="entry name" value="WS_DGAT_C"/>
    <property type="match status" value="1"/>
</dbReference>
<keyword evidence="7" id="KW-0012">Acyltransferase</keyword>
<evidence type="ECO:0000259" key="12">
    <source>
        <dbReference type="Pfam" id="PF06974"/>
    </source>
</evidence>
<dbReference type="PANTHER" id="PTHR31650">
    <property type="entry name" value="O-ACYLTRANSFERASE (WSD1-LIKE) FAMILY PROTEIN"/>
    <property type="match status" value="1"/>
</dbReference>
<comment type="caution">
    <text evidence="13">The sequence shown here is derived from an EMBL/GenBank/DDBJ whole genome shotgun (WGS) entry which is preliminary data.</text>
</comment>
<evidence type="ECO:0000256" key="9">
    <source>
        <dbReference type="ARBA" id="ARBA00047604"/>
    </source>
</evidence>
<comment type="similarity">
    <text evidence="8">In the N-terminal section; belongs to the long-chain O-acyltransferase family.</text>
</comment>
<evidence type="ECO:0000256" key="7">
    <source>
        <dbReference type="ARBA" id="ARBA00023315"/>
    </source>
</evidence>
<comment type="catalytic activity">
    <reaction evidence="9">
        <text>a long chain fatty alcohol + a fatty acyl-CoA = a long-chain alcohol wax ester + CoA</text>
        <dbReference type="Rhea" id="RHEA:38443"/>
        <dbReference type="ChEBI" id="CHEBI:17135"/>
        <dbReference type="ChEBI" id="CHEBI:57287"/>
        <dbReference type="ChEBI" id="CHEBI:77636"/>
        <dbReference type="ChEBI" id="CHEBI:235323"/>
        <dbReference type="EC" id="2.3.1.75"/>
    </reaction>
</comment>
<dbReference type="GO" id="GO:0005789">
    <property type="term" value="C:endoplasmic reticulum membrane"/>
    <property type="evidence" value="ECO:0007669"/>
    <property type="project" value="UniProtKB-SubCell"/>
</dbReference>
<evidence type="ECO:0000259" key="11">
    <source>
        <dbReference type="Pfam" id="PF03007"/>
    </source>
</evidence>
<dbReference type="AlphaFoldDB" id="A0ABD3UH41"/>
<evidence type="ECO:0000313" key="13">
    <source>
        <dbReference type="EMBL" id="KAL3848841.1"/>
    </source>
</evidence>
<comment type="subcellular location">
    <subcellularLocation>
        <location evidence="1">Cell membrane</location>
        <topology evidence="1">Single-pass membrane protein</topology>
    </subcellularLocation>
    <subcellularLocation>
        <location evidence="2">Endoplasmic reticulum membrane</location>
    </subcellularLocation>
</comment>
<evidence type="ECO:0000256" key="4">
    <source>
        <dbReference type="ARBA" id="ARBA00005189"/>
    </source>
</evidence>
<keyword evidence="14" id="KW-1185">Reference proteome</keyword>
<evidence type="ECO:0000256" key="1">
    <source>
        <dbReference type="ARBA" id="ARBA00004162"/>
    </source>
</evidence>
<gene>
    <name evidence="13" type="ORF">ACJIZ3_010723</name>
</gene>
<evidence type="ECO:0000256" key="2">
    <source>
        <dbReference type="ARBA" id="ARBA00004586"/>
    </source>
</evidence>
<dbReference type="InterPro" id="IPR004255">
    <property type="entry name" value="O-acyltransferase_WSD1_N"/>
</dbReference>
<evidence type="ECO:0000256" key="10">
    <source>
        <dbReference type="ARBA" id="ARBA00048109"/>
    </source>
</evidence>
<evidence type="ECO:0000256" key="8">
    <source>
        <dbReference type="ARBA" id="ARBA00024360"/>
    </source>
</evidence>
<comment type="pathway">
    <text evidence="4">Lipid metabolism.</text>
</comment>
<dbReference type="GO" id="GO:0047196">
    <property type="term" value="F:long-chain-alcohol O-fatty-acyltransferase activity"/>
    <property type="evidence" value="ECO:0007669"/>
    <property type="project" value="UniProtKB-EC"/>
</dbReference>
<comment type="pathway">
    <text evidence="3">Glycerolipid metabolism; triacylglycerol biosynthesis.</text>
</comment>
<feature type="domain" description="O-acyltransferase WSD1-like N-terminal" evidence="11">
    <location>
        <begin position="103"/>
        <end position="263"/>
    </location>
</feature>
<dbReference type="GO" id="GO:0005886">
    <property type="term" value="C:plasma membrane"/>
    <property type="evidence" value="ECO:0007669"/>
    <property type="project" value="UniProtKB-SubCell"/>
</dbReference>
<comment type="catalytic activity">
    <reaction evidence="10">
        <text>an acyl-CoA + a 1,2-diacyl-sn-glycerol = a triacyl-sn-glycerol + CoA</text>
        <dbReference type="Rhea" id="RHEA:10868"/>
        <dbReference type="ChEBI" id="CHEBI:17815"/>
        <dbReference type="ChEBI" id="CHEBI:57287"/>
        <dbReference type="ChEBI" id="CHEBI:58342"/>
        <dbReference type="ChEBI" id="CHEBI:64615"/>
        <dbReference type="EC" id="2.3.1.20"/>
    </reaction>
</comment>
<dbReference type="GO" id="GO:0004144">
    <property type="term" value="F:diacylglycerol O-acyltransferase activity"/>
    <property type="evidence" value="ECO:0007669"/>
    <property type="project" value="UniProtKB-EC"/>
</dbReference>
<keyword evidence="5" id="KW-0808">Transferase</keyword>
<dbReference type="EMBL" id="JBJXBP010000001">
    <property type="protein sequence ID" value="KAL3848841.1"/>
    <property type="molecule type" value="Genomic_DNA"/>
</dbReference>
<sequence length="478" mass="53790">MEFEHEEEEALQPMSPTAEYLKSSALSLMILAVLEMEIPIDDTLAIPMLNDVFLPINPRFSCIMVTQNKGVKKWEKVEVNVSDHIITPTFKSGMSVEYYDKCFTEYLTRIGTQQFPTNKPLWELHIIKYPTKNAAGNVIFKLHHSLGDGYSLMGALLSCLQRMDNPLLPLSFPSRQSTSTRTNARGYSVFGSVSKFVRGISYTAYDLCWSVMKSSLIEDDKSPIRSNEDGVEFLPIVTITTTLSMDRLKQIKNKLKVTINDVITGIIFCGTRMYMQKMSQESGVANSTALVVLNTRALGGSYKSTKEMIKPNAEMPWGNRFAFLQIPIPKLTKSELKNPLKFVTNARQMIKRQRNSATIYLTGQLLNIMRKLGGVEATARYIHGTFKNASMTISNMMGPLEKMTLADHPIKGLYFVVPGPPQSITVTMVSYVETLRIAMTMEKDFMDPDTFKSCMEHAFEVIYKDALDDSPPSTTKSD</sequence>
<accession>A0ABD3UH41</accession>
<evidence type="ECO:0000313" key="14">
    <source>
        <dbReference type="Proteomes" id="UP001634393"/>
    </source>
</evidence>
<dbReference type="PANTHER" id="PTHR31650:SF51">
    <property type="entry name" value="O-ACYLTRANSFERASE WSD1-LIKE ISOFORM X1"/>
    <property type="match status" value="1"/>
</dbReference>
<name>A0ABD3UH41_9LAMI</name>
<dbReference type="InterPro" id="IPR045034">
    <property type="entry name" value="O-acyltransferase_WSD1-like"/>
</dbReference>
<keyword evidence="6" id="KW-0256">Endoplasmic reticulum</keyword>
<proteinExistence type="inferred from homology"/>
<protein>
    <recommendedName>
        <fullName evidence="15">Diacylglycerol O-acyltransferase</fullName>
    </recommendedName>
</protein>
<evidence type="ECO:0000256" key="3">
    <source>
        <dbReference type="ARBA" id="ARBA00004771"/>
    </source>
</evidence>
<evidence type="ECO:0008006" key="15">
    <source>
        <dbReference type="Google" id="ProtNLM"/>
    </source>
</evidence>
<reference evidence="13 14" key="1">
    <citation type="submission" date="2024-12" db="EMBL/GenBank/DDBJ databases">
        <title>The unique morphological basis and parallel evolutionary history of personate flowers in Penstemon.</title>
        <authorList>
            <person name="Depatie T.H."/>
            <person name="Wessinger C.A."/>
        </authorList>
    </citation>
    <scope>NUCLEOTIDE SEQUENCE [LARGE SCALE GENOMIC DNA]</scope>
    <source>
        <strain evidence="13">WTNN_2</strain>
        <tissue evidence="13">Leaf</tissue>
    </source>
</reference>
<evidence type="ECO:0000256" key="6">
    <source>
        <dbReference type="ARBA" id="ARBA00022824"/>
    </source>
</evidence>
<feature type="domain" description="O-acyltransferase WSD1 C-terminal" evidence="12">
    <location>
        <begin position="317"/>
        <end position="462"/>
    </location>
</feature>
<dbReference type="Pfam" id="PF03007">
    <property type="entry name" value="WS_DGAT_cat"/>
    <property type="match status" value="1"/>
</dbReference>
<dbReference type="InterPro" id="IPR009721">
    <property type="entry name" value="O-acyltransferase_WSD1_C"/>
</dbReference>